<evidence type="ECO:0000313" key="4">
    <source>
        <dbReference type="Proteomes" id="UP000425916"/>
    </source>
</evidence>
<dbReference type="PANTHER" id="PTHR38133:SF1">
    <property type="entry name" value="SLR1429 PROTEIN"/>
    <property type="match status" value="1"/>
</dbReference>
<dbReference type="EMBL" id="CP046244">
    <property type="protein sequence ID" value="QGP94008.1"/>
    <property type="molecule type" value="Genomic_DNA"/>
</dbReference>
<keyword evidence="1" id="KW-0863">Zinc-finger</keyword>
<gene>
    <name evidence="3" type="ORF">MGLY_34330</name>
</gene>
<feature type="domain" description="SWIM-type" evidence="2">
    <location>
        <begin position="108"/>
        <end position="146"/>
    </location>
</feature>
<dbReference type="AlphaFoldDB" id="A0A6I5ZWN8"/>
<dbReference type="GO" id="GO:0008270">
    <property type="term" value="F:zinc ion binding"/>
    <property type="evidence" value="ECO:0007669"/>
    <property type="project" value="UniProtKB-KW"/>
</dbReference>
<dbReference type="PROSITE" id="PS50966">
    <property type="entry name" value="ZF_SWIM"/>
    <property type="match status" value="1"/>
</dbReference>
<dbReference type="Pfam" id="PF04434">
    <property type="entry name" value="SWIM"/>
    <property type="match status" value="1"/>
</dbReference>
<dbReference type="Proteomes" id="UP000425916">
    <property type="component" value="Chromosome"/>
</dbReference>
<evidence type="ECO:0000313" key="3">
    <source>
        <dbReference type="EMBL" id="QGP94008.1"/>
    </source>
</evidence>
<protein>
    <recommendedName>
        <fullName evidence="2">SWIM-type domain-containing protein</fullName>
    </recommendedName>
</protein>
<reference evidence="3 4" key="1">
    <citation type="submission" date="2019-11" db="EMBL/GenBank/DDBJ databases">
        <title>Genome sequence of Moorella glycerini DSM11254.</title>
        <authorList>
            <person name="Poehlein A."/>
            <person name="Boeer T."/>
            <person name="Daniel R."/>
        </authorList>
    </citation>
    <scope>NUCLEOTIDE SEQUENCE [LARGE SCALE GENOMIC DNA]</scope>
    <source>
        <strain evidence="3 4">DSM 11254</strain>
    </source>
</reference>
<keyword evidence="4" id="KW-1185">Reference proteome</keyword>
<name>A0A6I5ZWN8_9FIRM</name>
<keyword evidence="1" id="KW-0479">Metal-binding</keyword>
<sequence length="287" mass="31878">MASRRNFGSNWWARRWLDVLESFGWASRLQRGRTYARQGNVLSIDLAPGVVNAKVQGTRPRPYSVKIKIKPLSDGEWNRVIEALASQAAFAARLLAGEMPEDIETAFTGVSLSLFPRAAGDIVTSCSCPDWANPCKHIAAVYYLLGEKFDSDPFLLFLLRGREKEAIIRALREKRAALAGGGPSLPVKEAEKKEPVAEENRFPPELPVHPVEFWQAGEGLTAFQVKMHPPAVPQGVLKRLGPPPLGRYARDFYQLLNSYYQEISRRAYELAYDAGEGDAANSSHAKP</sequence>
<organism evidence="3 4">
    <name type="scientific">Neomoorella glycerini</name>
    <dbReference type="NCBI Taxonomy" id="55779"/>
    <lineage>
        <taxon>Bacteria</taxon>
        <taxon>Bacillati</taxon>
        <taxon>Bacillota</taxon>
        <taxon>Clostridia</taxon>
        <taxon>Neomoorellales</taxon>
        <taxon>Neomoorellaceae</taxon>
        <taxon>Neomoorella</taxon>
    </lineage>
</organism>
<proteinExistence type="predicted"/>
<dbReference type="PANTHER" id="PTHR38133">
    <property type="entry name" value="SLR1429 PROTEIN"/>
    <property type="match status" value="1"/>
</dbReference>
<dbReference type="RefSeq" id="WP_156275922.1">
    <property type="nucleotide sequence ID" value="NZ_CP046244.1"/>
</dbReference>
<dbReference type="OrthoDB" id="188274at2"/>
<evidence type="ECO:0000256" key="1">
    <source>
        <dbReference type="PROSITE-ProRule" id="PRU00325"/>
    </source>
</evidence>
<keyword evidence="1" id="KW-0862">Zinc</keyword>
<dbReference type="InterPro" id="IPR007527">
    <property type="entry name" value="Znf_SWIM"/>
</dbReference>
<evidence type="ECO:0000259" key="2">
    <source>
        <dbReference type="PROSITE" id="PS50966"/>
    </source>
</evidence>
<accession>A0A6I5ZWN8</accession>